<comment type="caution">
    <text evidence="1">The sequence shown here is derived from an EMBL/GenBank/DDBJ whole genome shotgun (WGS) entry which is preliminary data.</text>
</comment>
<keyword evidence="2" id="KW-1185">Reference proteome</keyword>
<gene>
    <name evidence="1" type="ORF">OM075_23210</name>
</gene>
<dbReference type="GO" id="GO:0004519">
    <property type="term" value="F:endonuclease activity"/>
    <property type="evidence" value="ECO:0007669"/>
    <property type="project" value="InterPro"/>
</dbReference>
<reference evidence="1" key="1">
    <citation type="submission" date="2022-10" db="EMBL/GenBank/DDBJ databases">
        <authorList>
            <person name="Yu W.X."/>
        </authorList>
    </citation>
    <scope>NUCLEOTIDE SEQUENCE</scope>
    <source>
        <strain evidence="1">AAT</strain>
    </source>
</reference>
<name>A0AAE3SHH1_9BACT</name>
<organism evidence="1 2">
    <name type="scientific">Plebeiibacterium sediminum</name>
    <dbReference type="NCBI Taxonomy" id="2992112"/>
    <lineage>
        <taxon>Bacteria</taxon>
        <taxon>Pseudomonadati</taxon>
        <taxon>Bacteroidota</taxon>
        <taxon>Bacteroidia</taxon>
        <taxon>Marinilabiliales</taxon>
        <taxon>Marinilabiliaceae</taxon>
        <taxon>Plebeiibacterium</taxon>
    </lineage>
</organism>
<evidence type="ECO:0000313" key="1">
    <source>
        <dbReference type="EMBL" id="MCW3789391.1"/>
    </source>
</evidence>
<accession>A0AAE3SHH1</accession>
<protein>
    <submittedName>
        <fullName evidence="1">Type II toxin-antitoxin system HigB family toxin</fullName>
    </submittedName>
</protein>
<dbReference type="GO" id="GO:0003723">
    <property type="term" value="F:RNA binding"/>
    <property type="evidence" value="ECO:0007669"/>
    <property type="project" value="InterPro"/>
</dbReference>
<dbReference type="EMBL" id="JAPDPJ010000105">
    <property type="protein sequence ID" value="MCW3789391.1"/>
    <property type="molecule type" value="Genomic_DNA"/>
</dbReference>
<evidence type="ECO:0000313" key="2">
    <source>
        <dbReference type="Proteomes" id="UP001209229"/>
    </source>
</evidence>
<dbReference type="InterPro" id="IPR018669">
    <property type="entry name" value="Toxin_HigB"/>
</dbReference>
<dbReference type="Pfam" id="PF09907">
    <property type="entry name" value="HigB_toxin"/>
    <property type="match status" value="1"/>
</dbReference>
<dbReference type="AlphaFoldDB" id="A0AAE3SHH1"/>
<sequence>MRVISFAKIKAYFTKHANARVSLQEWNQKTKKADWEDFTDIKKTFNSVDNVGNDRYVFNIGGNNYRLVALIIFKMKKVFVRWIGTHAEYDKLKDIDKL</sequence>
<proteinExistence type="predicted"/>
<dbReference type="RefSeq" id="WP_301192946.1">
    <property type="nucleotide sequence ID" value="NZ_JAPDPJ010000105.1"/>
</dbReference>
<dbReference type="GO" id="GO:0110001">
    <property type="term" value="C:toxin-antitoxin complex"/>
    <property type="evidence" value="ECO:0007669"/>
    <property type="project" value="InterPro"/>
</dbReference>
<dbReference type="Proteomes" id="UP001209229">
    <property type="component" value="Unassembled WGS sequence"/>
</dbReference>